<dbReference type="Proteomes" id="UP000671943">
    <property type="component" value="Segment"/>
</dbReference>
<keyword evidence="1" id="KW-0347">Helicase</keyword>
<protein>
    <submittedName>
        <fullName evidence="1">DNA primase/helicase</fullName>
    </submittedName>
</protein>
<keyword evidence="1" id="KW-0547">Nucleotide-binding</keyword>
<keyword evidence="1" id="KW-0067">ATP-binding</keyword>
<keyword evidence="1" id="KW-0378">Hydrolase</keyword>
<proteinExistence type="predicted"/>
<dbReference type="CDD" id="cd01029">
    <property type="entry name" value="TOPRIM_primases"/>
    <property type="match status" value="1"/>
</dbReference>
<evidence type="ECO:0000313" key="2">
    <source>
        <dbReference type="Proteomes" id="UP000671943"/>
    </source>
</evidence>
<dbReference type="EMBL" id="MT951568">
    <property type="protein sequence ID" value="QOI69516.1"/>
    <property type="molecule type" value="Genomic_DNA"/>
</dbReference>
<keyword evidence="2" id="KW-1185">Reference proteome</keyword>
<dbReference type="GO" id="GO:0004386">
    <property type="term" value="F:helicase activity"/>
    <property type="evidence" value="ECO:0007669"/>
    <property type="project" value="UniProtKB-KW"/>
</dbReference>
<accession>A0A868BZP4</accession>
<name>A0A868BZP4_9CAUD</name>
<reference evidence="1" key="1">
    <citation type="submission" date="2020-08" db="EMBL/GenBank/DDBJ databases">
        <authorList>
            <person name="Nguyen N.T.T."/>
            <person name="Holtappels D."/>
            <person name="Doan T.T.K."/>
            <person name="Pham H.K.N."/>
            <person name="Wagemans J."/>
        </authorList>
    </citation>
    <scope>NUCLEOTIDE SEQUENCE</scope>
</reference>
<dbReference type="InterPro" id="IPR034154">
    <property type="entry name" value="TOPRIM_DnaG/twinkle"/>
</dbReference>
<organism evidence="1 2">
    <name type="scientific">Xanthomonas phage Xaa_vB_phi31</name>
    <dbReference type="NCBI Taxonomy" id="2776752"/>
    <lineage>
        <taxon>Viruses</taxon>
        <taxon>Duplodnaviria</taxon>
        <taxon>Heunggongvirae</taxon>
        <taxon>Uroviricota</taxon>
        <taxon>Caudoviricetes</taxon>
        <taxon>Autographivirales</taxon>
        <taxon>Autonotataviridae</taxon>
        <taxon>Gujervirinae</taxon>
        <taxon>Pazvirus</taxon>
        <taxon>Pazvirus 31</taxon>
    </lineage>
</organism>
<gene>
    <name evidence="1" type="ORF">XaavBphi31_19</name>
</gene>
<evidence type="ECO:0000313" key="1">
    <source>
        <dbReference type="EMBL" id="QOI69516.1"/>
    </source>
</evidence>
<dbReference type="Gene3D" id="3.40.1360.10">
    <property type="match status" value="1"/>
</dbReference>
<sequence length="291" mass="32765">MSRLADDEWLPQAERLLIGGRNSARGDHDCGQPGSLMMTREGATLTAYCFRCGGVGKHTTQEDPKEKFERLQRQAVADEFMRSAVDPPEPTTYNPAKWPERDALWFYRMGLSPRRIKELGLYYNAESGRVVLPIREDDQVVFWMARSQTATPKWVGPSVKKRGLFAKYGHGRGDYVVLTEDPLSAYKIGLMCEAWSLLGTKVHSRHVLQLMELGKPVVVWLDDDHDHYSGKNQGQIAARQVIGVLRGAGLRVQNMTSPNDPKYYNQYQLKEMMQCLTAPTSSQVTSVTPSG</sequence>